<dbReference type="Pfam" id="PF00171">
    <property type="entry name" value="Aldedh"/>
    <property type="match status" value="1"/>
</dbReference>
<keyword evidence="2 3" id="KW-0560">Oxidoreductase</keyword>
<dbReference type="Gene3D" id="3.40.309.10">
    <property type="entry name" value="Aldehyde Dehydrogenase, Chain A, domain 2"/>
    <property type="match status" value="1"/>
</dbReference>
<dbReference type="STRING" id="1223545.GS4_28_01030"/>
<dbReference type="InterPro" id="IPR050740">
    <property type="entry name" value="Aldehyde_DH_Superfamily"/>
</dbReference>
<dbReference type="AlphaFoldDB" id="M0QMJ6"/>
<dbReference type="Proteomes" id="UP000011666">
    <property type="component" value="Unassembled WGS sequence"/>
</dbReference>
<dbReference type="CDD" id="cd07099">
    <property type="entry name" value="ALDH_DDALDH"/>
    <property type="match status" value="1"/>
</dbReference>
<evidence type="ECO:0000256" key="3">
    <source>
        <dbReference type="PIRNR" id="PIRNR036492"/>
    </source>
</evidence>
<feature type="domain" description="Aldehyde dehydrogenase" evidence="7">
    <location>
        <begin position="4"/>
        <end position="455"/>
    </location>
</feature>
<dbReference type="PANTHER" id="PTHR43353:SF6">
    <property type="entry name" value="CYTOPLASMIC ALDEHYDE DEHYDROGENASE (EUROFUNG)"/>
    <property type="match status" value="1"/>
</dbReference>
<dbReference type="InterPro" id="IPR012394">
    <property type="entry name" value="Aldehyde_DH_NAD(P)"/>
</dbReference>
<accession>M0QMJ6</accession>
<evidence type="ECO:0000256" key="1">
    <source>
        <dbReference type="ARBA" id="ARBA00009986"/>
    </source>
</evidence>
<evidence type="ECO:0000313" key="8">
    <source>
        <dbReference type="EMBL" id="GAC69855.1"/>
    </source>
</evidence>
<dbReference type="EMBL" id="BANX01000028">
    <property type="protein sequence ID" value="GAC69855.1"/>
    <property type="molecule type" value="Genomic_DNA"/>
</dbReference>
<dbReference type="PANTHER" id="PTHR43353">
    <property type="entry name" value="SUCCINATE-SEMIALDEHYDE DEHYDROGENASE, MITOCHONDRIAL"/>
    <property type="match status" value="1"/>
</dbReference>
<dbReference type="InterPro" id="IPR029510">
    <property type="entry name" value="Ald_DH_CS_GLU"/>
</dbReference>
<dbReference type="Gene3D" id="3.40.605.10">
    <property type="entry name" value="Aldehyde Dehydrogenase, Chain A, domain 1"/>
    <property type="match status" value="1"/>
</dbReference>
<dbReference type="RefSeq" id="WP_007623314.1">
    <property type="nucleotide sequence ID" value="NZ_BANX01000028.1"/>
</dbReference>
<organism evidence="8 9">
    <name type="scientific">Gordonia soli NBRC 108243</name>
    <dbReference type="NCBI Taxonomy" id="1223545"/>
    <lineage>
        <taxon>Bacteria</taxon>
        <taxon>Bacillati</taxon>
        <taxon>Actinomycetota</taxon>
        <taxon>Actinomycetes</taxon>
        <taxon>Mycobacteriales</taxon>
        <taxon>Gordoniaceae</taxon>
        <taxon>Gordonia</taxon>
    </lineage>
</organism>
<dbReference type="InterPro" id="IPR016163">
    <property type="entry name" value="Ald_DH_C"/>
</dbReference>
<dbReference type="InterPro" id="IPR016161">
    <property type="entry name" value="Ald_DH/histidinol_DH"/>
</dbReference>
<proteinExistence type="inferred from homology"/>
<feature type="active site" evidence="4">
    <location>
        <position position="269"/>
    </location>
</feature>
<dbReference type="PROSITE" id="PS00687">
    <property type="entry name" value="ALDEHYDE_DEHYDR_GLU"/>
    <property type="match status" value="1"/>
</dbReference>
<dbReference type="GO" id="GO:0006081">
    <property type="term" value="P:aldehyde metabolic process"/>
    <property type="evidence" value="ECO:0007669"/>
    <property type="project" value="InterPro"/>
</dbReference>
<dbReference type="GO" id="GO:0009450">
    <property type="term" value="P:gamma-aminobutyric acid catabolic process"/>
    <property type="evidence" value="ECO:0007669"/>
    <property type="project" value="TreeGrafter"/>
</dbReference>
<dbReference type="PIRSF" id="PIRSF036492">
    <property type="entry name" value="ALDH"/>
    <property type="match status" value="1"/>
</dbReference>
<comment type="similarity">
    <text evidence="1 3 6">Belongs to the aldehyde dehydrogenase family.</text>
</comment>
<dbReference type="eggNOG" id="COG1012">
    <property type="taxonomic scope" value="Bacteria"/>
</dbReference>
<name>M0QMJ6_9ACTN</name>
<gene>
    <name evidence="8" type="ORF">GS4_28_01030</name>
</gene>
<evidence type="ECO:0000313" key="9">
    <source>
        <dbReference type="Proteomes" id="UP000011666"/>
    </source>
</evidence>
<protein>
    <recommendedName>
        <fullName evidence="3">Aldehyde dehydrogenase</fullName>
    </recommendedName>
</protein>
<sequence>MTEQIISRDPMTDDVVATVPAMTAAEVDAAVEVARSAADWWRGLGHTGRRARLIAWRRRMAGDADELVDLLHRENGKPRADAALELLLSLEHITWTAANARSVLRTECRRPGVLTLNFGASVDRVPMGVVGVIGPWNYPLYTPNGSVATALAAGNVVVLKPSEHTPAVARWYVDAFAAANPDAPPGVLTLVTGGPETGAALCRARIDKLAFTGSTATGRKVMATCAETPIPVVLELGGKDAAIVAADADLGAAADAIAFGAMGNAGQTCVGIERVYVERAVRDRFLVELGRALQGVRPGNGPTDSYGPMTMRGQIDVVHRHVTAAVDGGARFVVGGVGSIGERTIAPIVVLDPPHSSVAVQEETFGPTLTVTTVESVDEAVRLANDVRYGLAGSVFARRRRAVAIARRLDTGQVSVNSVLGFAAVPSLPLGGRGDSGFGRIHGPEGLREFTRPRAIAVQRFPIPGVPLLRLRRPAWLVRALPRIIRLLHG</sequence>
<evidence type="ECO:0000256" key="5">
    <source>
        <dbReference type="PROSITE-ProRule" id="PRU10007"/>
    </source>
</evidence>
<dbReference type="SUPFAM" id="SSF53720">
    <property type="entry name" value="ALDH-like"/>
    <property type="match status" value="1"/>
</dbReference>
<feature type="active site" evidence="4 5">
    <location>
        <position position="235"/>
    </location>
</feature>
<comment type="caution">
    <text evidence="8">The sequence shown here is derived from an EMBL/GenBank/DDBJ whole genome shotgun (WGS) entry which is preliminary data.</text>
</comment>
<keyword evidence="9" id="KW-1185">Reference proteome</keyword>
<dbReference type="InterPro" id="IPR016162">
    <property type="entry name" value="Ald_DH_N"/>
</dbReference>
<evidence type="ECO:0000256" key="4">
    <source>
        <dbReference type="PIRSR" id="PIRSR036492-1"/>
    </source>
</evidence>
<dbReference type="OrthoDB" id="6882680at2"/>
<dbReference type="InterPro" id="IPR015590">
    <property type="entry name" value="Aldehyde_DH_dom"/>
</dbReference>
<evidence type="ECO:0000256" key="2">
    <source>
        <dbReference type="ARBA" id="ARBA00023002"/>
    </source>
</evidence>
<evidence type="ECO:0000256" key="6">
    <source>
        <dbReference type="RuleBase" id="RU003345"/>
    </source>
</evidence>
<reference evidence="8 9" key="1">
    <citation type="submission" date="2013-01" db="EMBL/GenBank/DDBJ databases">
        <title>Whole genome shotgun sequence of Gordonia soli NBRC 108243.</title>
        <authorList>
            <person name="Isaki-Nakamura S."/>
            <person name="Hosoyama A."/>
            <person name="Tsuchikane K."/>
            <person name="Ando Y."/>
            <person name="Baba S."/>
            <person name="Ohji S."/>
            <person name="Hamada M."/>
            <person name="Tamura T."/>
            <person name="Yamazoe A."/>
            <person name="Yamazaki S."/>
            <person name="Fujita N."/>
        </authorList>
    </citation>
    <scope>NUCLEOTIDE SEQUENCE [LARGE SCALE GENOMIC DNA]</scope>
    <source>
        <strain evidence="8 9">NBRC 108243</strain>
    </source>
</reference>
<dbReference type="GO" id="GO:0004777">
    <property type="term" value="F:succinate-semialdehyde dehydrogenase (NAD+) activity"/>
    <property type="evidence" value="ECO:0007669"/>
    <property type="project" value="TreeGrafter"/>
</dbReference>
<evidence type="ECO:0000259" key="7">
    <source>
        <dbReference type="Pfam" id="PF00171"/>
    </source>
</evidence>